<name>A0AAI8MHR8_9BRAD</name>
<evidence type="ECO:0000256" key="1">
    <source>
        <dbReference type="SAM" id="MobiDB-lite"/>
    </source>
</evidence>
<dbReference type="Proteomes" id="UP000007886">
    <property type="component" value="Chromosome"/>
</dbReference>
<proteinExistence type="predicted"/>
<feature type="region of interest" description="Disordered" evidence="1">
    <location>
        <begin position="1"/>
        <end position="94"/>
    </location>
</feature>
<evidence type="ECO:0000313" key="2">
    <source>
        <dbReference type="EMBL" id="BAL78405.1"/>
    </source>
</evidence>
<dbReference type="EMBL" id="AP012279">
    <property type="protein sequence ID" value="BAL78405.1"/>
    <property type="molecule type" value="Genomic_DNA"/>
</dbReference>
<dbReference type="KEGG" id="brs:S23_52110"/>
<dbReference type="AlphaFoldDB" id="A0AAI8MHR8"/>
<protein>
    <submittedName>
        <fullName evidence="2">Cell wall surface anchor family protein</fullName>
    </submittedName>
</protein>
<keyword evidence="3" id="KW-1185">Reference proteome</keyword>
<reference evidence="2 3" key="1">
    <citation type="journal article" date="2012" name="Microbes Environ.">
        <title>Complete genome sequence of Bradyrhizobium sp. S23321: insights into symbiosis evolution in soil oligotrophs.</title>
        <authorList>
            <person name="Okubo T."/>
            <person name="Tsukui T."/>
            <person name="Maita H."/>
            <person name="Okamoto S."/>
            <person name="Oshima K."/>
            <person name="Fujisawa T."/>
            <person name="Saito A."/>
            <person name="Futamata H."/>
            <person name="Hattori R."/>
            <person name="Shimomura Y."/>
            <person name="Haruta S."/>
            <person name="Morimoto S."/>
            <person name="Wang Y."/>
            <person name="Sakai Y."/>
            <person name="Hattori M."/>
            <person name="Aizawa S."/>
            <person name="Nagashima K.V.P."/>
            <person name="Masuda S."/>
            <person name="Hattori T."/>
            <person name="Yamashita A."/>
            <person name="Bao Z."/>
            <person name="Hayatsu M."/>
            <person name="Kajiya-Kanegae H."/>
            <person name="Yoshinaga I."/>
            <person name="Sakamoto K."/>
            <person name="Toyota K."/>
            <person name="Nakao M."/>
            <person name="Kohara M."/>
            <person name="Anda M."/>
            <person name="Niwa R."/>
            <person name="Jung-Hwan P."/>
            <person name="Sameshima-Saito R."/>
            <person name="Tokuda S."/>
            <person name="Yamamoto S."/>
            <person name="Yamamoto S."/>
            <person name="Yokoyama T."/>
            <person name="Akutsu T."/>
            <person name="Nakamura Y."/>
            <person name="Nakahira-Yanaka Y."/>
            <person name="Takada Hoshino Y."/>
            <person name="Hirakawa H."/>
            <person name="Mitsui H."/>
            <person name="Terasawa K."/>
            <person name="Itakura M."/>
            <person name="Sato S."/>
            <person name="Ikeda-Ohtsubo W."/>
            <person name="Sakakura N."/>
            <person name="Kaminuma E."/>
            <person name="Minamisawa K."/>
        </authorList>
    </citation>
    <scope>NUCLEOTIDE SEQUENCE [LARGE SCALE GENOMIC DNA]</scope>
    <source>
        <strain evidence="2 3">S23321</strain>
    </source>
</reference>
<feature type="compositionally biased region" description="Basic and acidic residues" evidence="1">
    <location>
        <begin position="76"/>
        <end position="86"/>
    </location>
</feature>
<gene>
    <name evidence="2" type="ORF">S23_52110</name>
</gene>
<accession>A0AAI8MHR8</accession>
<sequence>MLSVLIDAQASSTGGGASSDSSTASATNSGAASSGSSSSSSGSSGASSGSSSGSKTYDSADTNEDGKVSAAEQDAYDAKTKVHVDKTSAGGVAA</sequence>
<organism evidence="2 3">
    <name type="scientific">Bradyrhizobium cosmicum</name>
    <dbReference type="NCBI Taxonomy" id="1404864"/>
    <lineage>
        <taxon>Bacteria</taxon>
        <taxon>Pseudomonadati</taxon>
        <taxon>Pseudomonadota</taxon>
        <taxon>Alphaproteobacteria</taxon>
        <taxon>Hyphomicrobiales</taxon>
        <taxon>Nitrobacteraceae</taxon>
        <taxon>Bradyrhizobium</taxon>
    </lineage>
</organism>
<feature type="compositionally biased region" description="Low complexity" evidence="1">
    <location>
        <begin position="18"/>
        <end position="54"/>
    </location>
</feature>
<evidence type="ECO:0000313" key="3">
    <source>
        <dbReference type="Proteomes" id="UP000007886"/>
    </source>
</evidence>